<protein>
    <submittedName>
        <fullName evidence="1">Uncharacterized protein</fullName>
    </submittedName>
</protein>
<gene>
    <name evidence="1" type="ORF">AFUS01_LOCUS13604</name>
</gene>
<evidence type="ECO:0000313" key="1">
    <source>
        <dbReference type="EMBL" id="CAG7724594.1"/>
    </source>
</evidence>
<dbReference type="EMBL" id="CAJVCH010111534">
    <property type="protein sequence ID" value="CAG7724594.1"/>
    <property type="molecule type" value="Genomic_DNA"/>
</dbReference>
<keyword evidence="2" id="KW-1185">Reference proteome</keyword>
<evidence type="ECO:0000313" key="2">
    <source>
        <dbReference type="Proteomes" id="UP000708208"/>
    </source>
</evidence>
<dbReference type="Proteomes" id="UP000708208">
    <property type="component" value="Unassembled WGS sequence"/>
</dbReference>
<reference evidence="1" key="1">
    <citation type="submission" date="2021-06" db="EMBL/GenBank/DDBJ databases">
        <authorList>
            <person name="Hodson N. C."/>
            <person name="Mongue J. A."/>
            <person name="Jaron S. K."/>
        </authorList>
    </citation>
    <scope>NUCLEOTIDE SEQUENCE</scope>
</reference>
<organism evidence="1 2">
    <name type="scientific">Allacma fusca</name>
    <dbReference type="NCBI Taxonomy" id="39272"/>
    <lineage>
        <taxon>Eukaryota</taxon>
        <taxon>Metazoa</taxon>
        <taxon>Ecdysozoa</taxon>
        <taxon>Arthropoda</taxon>
        <taxon>Hexapoda</taxon>
        <taxon>Collembola</taxon>
        <taxon>Symphypleona</taxon>
        <taxon>Sminthuridae</taxon>
        <taxon>Allacma</taxon>
    </lineage>
</organism>
<name>A0A8J2NY24_9HEXA</name>
<proteinExistence type="predicted"/>
<comment type="caution">
    <text evidence="1">The sequence shown here is derived from an EMBL/GenBank/DDBJ whole genome shotgun (WGS) entry which is preliminary data.</text>
</comment>
<accession>A0A8J2NY24</accession>
<dbReference type="AlphaFoldDB" id="A0A8J2NY24"/>
<sequence>MQKRVKAISNNFKAFNENAEMVRCLLDGTMPVAASRIYTSSGKAPPKLQQLAEVGDKPMNISNKNYFNH</sequence>